<reference evidence="4" key="2">
    <citation type="submission" date="2023-12" db="EMBL/GenBank/DDBJ databases">
        <authorList>
            <person name="Sun Q."/>
            <person name="Inoue M."/>
        </authorList>
    </citation>
    <scope>NUCLEOTIDE SEQUENCE</scope>
    <source>
        <strain evidence="4">JCM 17590</strain>
    </source>
</reference>
<keyword evidence="2" id="KW-0812">Transmembrane</keyword>
<keyword evidence="2" id="KW-0472">Membrane</keyword>
<protein>
    <recommendedName>
        <fullName evidence="3">DUF4190 domain-containing protein</fullName>
    </recommendedName>
</protein>
<dbReference type="Proteomes" id="UP001415169">
    <property type="component" value="Unassembled WGS sequence"/>
</dbReference>
<reference evidence="4" key="1">
    <citation type="journal article" date="2014" name="Int. J. Syst. Evol. Microbiol.">
        <title>Complete genome of a new Firmicutes species belonging to the dominant human colonic microbiota ('Ruminococcus bicirculans') reveals two chromosomes and a selective capacity to utilize plant glucans.</title>
        <authorList>
            <consortium name="NISC Comparative Sequencing Program"/>
            <person name="Wegmann U."/>
            <person name="Louis P."/>
            <person name="Goesmann A."/>
            <person name="Henrissat B."/>
            <person name="Duncan S.H."/>
            <person name="Flint H.J."/>
        </authorList>
    </citation>
    <scope>NUCLEOTIDE SEQUENCE</scope>
    <source>
        <strain evidence="4">JCM 17590</strain>
    </source>
</reference>
<comment type="caution">
    <text evidence="4">The sequence shown here is derived from an EMBL/GenBank/DDBJ whole genome shotgun (WGS) entry which is preliminary data.</text>
</comment>
<dbReference type="InterPro" id="IPR025241">
    <property type="entry name" value="DUF4190"/>
</dbReference>
<evidence type="ECO:0000256" key="1">
    <source>
        <dbReference type="SAM" id="MobiDB-lite"/>
    </source>
</evidence>
<evidence type="ECO:0000259" key="3">
    <source>
        <dbReference type="Pfam" id="PF13828"/>
    </source>
</evidence>
<feature type="transmembrane region" description="Helical" evidence="2">
    <location>
        <begin position="76"/>
        <end position="100"/>
    </location>
</feature>
<dbReference type="EMBL" id="BAABBV010000001">
    <property type="protein sequence ID" value="GAA4159240.1"/>
    <property type="molecule type" value="Genomic_DNA"/>
</dbReference>
<dbReference type="Pfam" id="PF13828">
    <property type="entry name" value="DUF4190"/>
    <property type="match status" value="1"/>
</dbReference>
<feature type="domain" description="DUF4190" evidence="3">
    <location>
        <begin position="76"/>
        <end position="129"/>
    </location>
</feature>
<sequence length="148" mass="15007">MLRKNVTKQCAAGRDSQANLSLGEPPVSASKGTTMSDFQSQDPSAAPTAPPAPAAPAAPAGQYGGYAPAQPRYNTLAIVGFILSFIVSIAGIIVSAIALNQIKKTGERGHGLALWGLILGIVFLVLSVVVAIISFAAAAALVNSGTTY</sequence>
<feature type="region of interest" description="Disordered" evidence="1">
    <location>
        <begin position="1"/>
        <end position="59"/>
    </location>
</feature>
<keyword evidence="5" id="KW-1185">Reference proteome</keyword>
<gene>
    <name evidence="4" type="ORF">GCM10022286_13300</name>
</gene>
<organism evidence="4 5">
    <name type="scientific">Gryllotalpicola daejeonensis</name>
    <dbReference type="NCBI Taxonomy" id="993087"/>
    <lineage>
        <taxon>Bacteria</taxon>
        <taxon>Bacillati</taxon>
        <taxon>Actinomycetota</taxon>
        <taxon>Actinomycetes</taxon>
        <taxon>Micrococcales</taxon>
        <taxon>Microbacteriaceae</taxon>
        <taxon>Gryllotalpicola</taxon>
    </lineage>
</organism>
<feature type="compositionally biased region" description="Polar residues" evidence="1">
    <location>
        <begin position="30"/>
        <end position="43"/>
    </location>
</feature>
<name>A0ABP7ZIT0_9MICO</name>
<accession>A0ABP7ZIT0</accession>
<evidence type="ECO:0000256" key="2">
    <source>
        <dbReference type="SAM" id="Phobius"/>
    </source>
</evidence>
<evidence type="ECO:0000313" key="5">
    <source>
        <dbReference type="Proteomes" id="UP001415169"/>
    </source>
</evidence>
<keyword evidence="2" id="KW-1133">Transmembrane helix</keyword>
<proteinExistence type="predicted"/>
<evidence type="ECO:0000313" key="4">
    <source>
        <dbReference type="EMBL" id="GAA4159240.1"/>
    </source>
</evidence>
<feature type="transmembrane region" description="Helical" evidence="2">
    <location>
        <begin position="112"/>
        <end position="142"/>
    </location>
</feature>